<dbReference type="GO" id="GO:0035251">
    <property type="term" value="F:UDP-glucosyltransferase activity"/>
    <property type="evidence" value="ECO:0007669"/>
    <property type="project" value="TreeGrafter"/>
</dbReference>
<name>A0A803N6T9_CHEQI</name>
<dbReference type="OrthoDB" id="5835829at2759"/>
<reference evidence="6" key="1">
    <citation type="journal article" date="2017" name="Nature">
        <title>The genome of Chenopodium quinoa.</title>
        <authorList>
            <person name="Jarvis D.E."/>
            <person name="Ho Y.S."/>
            <person name="Lightfoot D.J."/>
            <person name="Schmoeckel S.M."/>
            <person name="Li B."/>
            <person name="Borm T.J.A."/>
            <person name="Ohyanagi H."/>
            <person name="Mineta K."/>
            <person name="Michell C.T."/>
            <person name="Saber N."/>
            <person name="Kharbatia N.M."/>
            <person name="Rupper R.R."/>
            <person name="Sharp A.R."/>
            <person name="Dally N."/>
            <person name="Boughton B.A."/>
            <person name="Woo Y.H."/>
            <person name="Gao G."/>
            <person name="Schijlen E.G.W.M."/>
            <person name="Guo X."/>
            <person name="Momin A.A."/>
            <person name="Negrao S."/>
            <person name="Al-Babili S."/>
            <person name="Gehring C."/>
            <person name="Roessner U."/>
            <person name="Jung C."/>
            <person name="Murphy K."/>
            <person name="Arold S.T."/>
            <person name="Gojobori T."/>
            <person name="van der Linden C.G."/>
            <person name="van Loo E.N."/>
            <person name="Jellen E.N."/>
            <person name="Maughan P.J."/>
            <person name="Tester M."/>
        </authorList>
    </citation>
    <scope>NUCLEOTIDE SEQUENCE [LARGE SCALE GENOMIC DNA]</scope>
    <source>
        <strain evidence="6">cv. PI 614886</strain>
    </source>
</reference>
<dbReference type="GeneID" id="110711362"/>
<dbReference type="SUPFAM" id="SSF53756">
    <property type="entry name" value="UDP-Glycosyltransferase/glycogen phosphorylase"/>
    <property type="match status" value="1"/>
</dbReference>
<evidence type="ECO:0000256" key="3">
    <source>
        <dbReference type="RuleBase" id="RU003718"/>
    </source>
</evidence>
<dbReference type="KEGG" id="cqi:110711362"/>
<dbReference type="Gene3D" id="3.40.50.2000">
    <property type="entry name" value="Glycogen Phosphorylase B"/>
    <property type="match status" value="2"/>
</dbReference>
<feature type="coiled-coil region" evidence="5">
    <location>
        <begin position="438"/>
        <end position="465"/>
    </location>
</feature>
<evidence type="ECO:0000313" key="7">
    <source>
        <dbReference type="Proteomes" id="UP000596660"/>
    </source>
</evidence>
<dbReference type="RefSeq" id="XP_021745424.1">
    <property type="nucleotide sequence ID" value="XM_021889732.1"/>
</dbReference>
<dbReference type="FunFam" id="3.40.50.2000:FF:000063">
    <property type="entry name" value="Glycosyltransferase"/>
    <property type="match status" value="1"/>
</dbReference>
<dbReference type="InterPro" id="IPR035595">
    <property type="entry name" value="UDP_glycos_trans_CS"/>
</dbReference>
<dbReference type="PANTHER" id="PTHR48047:SF150">
    <property type="entry name" value="SOLANIDINE UDP-GLUCOSE GLUCOSYLTRANSFERASE 1"/>
    <property type="match status" value="1"/>
</dbReference>
<dbReference type="OMA" id="ANCPTIW"/>
<dbReference type="EnsemblPlants" id="AUR62041447-RA">
    <property type="protein sequence ID" value="AUR62041447-RA:cds"/>
    <property type="gene ID" value="AUR62041447"/>
</dbReference>
<evidence type="ECO:0000256" key="4">
    <source>
        <dbReference type="RuleBase" id="RU362057"/>
    </source>
</evidence>
<keyword evidence="2 3" id="KW-0808">Transferase</keyword>
<dbReference type="CDD" id="cd03784">
    <property type="entry name" value="GT1_Gtf-like"/>
    <property type="match status" value="1"/>
</dbReference>
<evidence type="ECO:0000256" key="1">
    <source>
        <dbReference type="ARBA" id="ARBA00009995"/>
    </source>
</evidence>
<keyword evidence="7" id="KW-1185">Reference proteome</keyword>
<keyword evidence="5" id="KW-0175">Coiled coil</keyword>
<dbReference type="Pfam" id="PF00201">
    <property type="entry name" value="UDPGT"/>
    <property type="match status" value="1"/>
</dbReference>
<sequence length="500" mass="56491">MEENGSKKSNLTAYFIPYLTPSHYLPLFQIAKLFASRGVHVTFLTTYHNSLSFRDSIDSLNKLGLDIDLDYVHFPSKEVGLPEGVENFSASPNLEIAGKIFRAFFMLQAPIEAKVRAAKPDCIVADMHCFWTTELAANLGIPRLIYHVRAAFALSAVDAIDRYTPYEDVKSDDETFLLPGLPHPIYMTRSELPQWIQTPSPYTTFSNKVKEADRNCYGVLVDSFYELEKDYIDYFRNTLERRTWCIGPLFLHHDLVLKKLNSGLDNNNSKAEETDKHPCLEWLDKMPQGKVVYVSFGSISRFSSAQLFEIAEGLESSGQPFIWVVRKTEGESKEVTDKWLPEGFEERISEKSIGMLIQGWAPQLKILEHPAIGGFVTHCGWNSSVESLSAGLPVVAWPLSAEQFYHRKLFIDVLKIGVGVGNMKWSSMIDGTDELVKRDKIENAVRELMGDHEEAQERRQRAKEFGIAANKAVQQGGSSYDDLTAVIDELQRLKTSNDVA</sequence>
<organism evidence="6 7">
    <name type="scientific">Chenopodium quinoa</name>
    <name type="common">Quinoa</name>
    <dbReference type="NCBI Taxonomy" id="63459"/>
    <lineage>
        <taxon>Eukaryota</taxon>
        <taxon>Viridiplantae</taxon>
        <taxon>Streptophyta</taxon>
        <taxon>Embryophyta</taxon>
        <taxon>Tracheophyta</taxon>
        <taxon>Spermatophyta</taxon>
        <taxon>Magnoliopsida</taxon>
        <taxon>eudicotyledons</taxon>
        <taxon>Gunneridae</taxon>
        <taxon>Pentapetalae</taxon>
        <taxon>Caryophyllales</taxon>
        <taxon>Chenopodiaceae</taxon>
        <taxon>Chenopodioideae</taxon>
        <taxon>Atripliceae</taxon>
        <taxon>Chenopodium</taxon>
    </lineage>
</organism>
<evidence type="ECO:0000313" key="6">
    <source>
        <dbReference type="EnsemblPlants" id="AUR62041447-RA:cds"/>
    </source>
</evidence>
<dbReference type="EC" id="2.4.1.-" evidence="4"/>
<dbReference type="InterPro" id="IPR002213">
    <property type="entry name" value="UDP_glucos_trans"/>
</dbReference>
<evidence type="ECO:0000256" key="5">
    <source>
        <dbReference type="SAM" id="Coils"/>
    </source>
</evidence>
<keyword evidence="3" id="KW-0328">Glycosyltransferase</keyword>
<dbReference type="Proteomes" id="UP000596660">
    <property type="component" value="Unplaced"/>
</dbReference>
<comment type="similarity">
    <text evidence="1 3">Belongs to the UDP-glycosyltransferase family.</text>
</comment>
<reference evidence="6" key="2">
    <citation type="submission" date="2021-03" db="UniProtKB">
        <authorList>
            <consortium name="EnsemblPlants"/>
        </authorList>
    </citation>
    <scope>IDENTIFICATION</scope>
</reference>
<dbReference type="PANTHER" id="PTHR48047">
    <property type="entry name" value="GLYCOSYLTRANSFERASE"/>
    <property type="match status" value="1"/>
</dbReference>
<protein>
    <recommendedName>
        <fullName evidence="4">Glycosyltransferase</fullName>
        <ecNumber evidence="4">2.4.1.-</ecNumber>
    </recommendedName>
</protein>
<dbReference type="Gramene" id="AUR62041447-RA">
    <property type="protein sequence ID" value="AUR62041447-RA:cds"/>
    <property type="gene ID" value="AUR62041447"/>
</dbReference>
<dbReference type="AlphaFoldDB" id="A0A803N6T9"/>
<proteinExistence type="inferred from homology"/>
<evidence type="ECO:0000256" key="2">
    <source>
        <dbReference type="ARBA" id="ARBA00022679"/>
    </source>
</evidence>
<dbReference type="PROSITE" id="PS00375">
    <property type="entry name" value="UDPGT"/>
    <property type="match status" value="1"/>
</dbReference>
<gene>
    <name evidence="6" type="primary">LOC110711362</name>
</gene>
<accession>A0A803N6T9</accession>